<dbReference type="GeneID" id="54466128"/>
<feature type="compositionally biased region" description="Polar residues" evidence="1">
    <location>
        <begin position="83"/>
        <end position="92"/>
    </location>
</feature>
<dbReference type="RefSeq" id="XP_033578990.1">
    <property type="nucleotide sequence ID" value="XM_033725235.1"/>
</dbReference>
<evidence type="ECO:0000313" key="2">
    <source>
        <dbReference type="EMBL" id="KAF2812026.1"/>
    </source>
</evidence>
<sequence>MPKECRQNYQLVIRVDLGSLLVIMCSRIVYDAETETRQLEPPQQRNFDSPSTPVSLGVLLKRPRQYPSPGYLGSSSHTTFFDHLSSGNSPSSDVDGHRQDKDREKTRHKFRLSVVNDEKIAYGAALIRQARLSAKASSWVLLVEAWTAKGVNLPLTNSFTMQCAQTAHSLTTGIDSTLKDFCATFCENNARWEAMRLFFTAVSRATIDLPCFDVFYDTDLERRYLQRLAMQYSDSCLDLALSLEGALSAH</sequence>
<feature type="compositionally biased region" description="Basic and acidic residues" evidence="1">
    <location>
        <begin position="94"/>
        <end position="105"/>
    </location>
</feature>
<proteinExistence type="predicted"/>
<dbReference type="Proteomes" id="UP000504636">
    <property type="component" value="Unplaced"/>
</dbReference>
<evidence type="ECO:0000313" key="3">
    <source>
        <dbReference type="Proteomes" id="UP000504636"/>
    </source>
</evidence>
<evidence type="ECO:0000313" key="4">
    <source>
        <dbReference type="RefSeq" id="XP_033578990.1"/>
    </source>
</evidence>
<reference evidence="4" key="2">
    <citation type="submission" date="2020-04" db="EMBL/GenBank/DDBJ databases">
        <authorList>
            <consortium name="NCBI Genome Project"/>
        </authorList>
    </citation>
    <scope>NUCLEOTIDE SEQUENCE</scope>
    <source>
        <strain evidence="4">CBS 304.34</strain>
    </source>
</reference>
<organism evidence="2">
    <name type="scientific">Mytilinidion resinicola</name>
    <dbReference type="NCBI Taxonomy" id="574789"/>
    <lineage>
        <taxon>Eukaryota</taxon>
        <taxon>Fungi</taxon>
        <taxon>Dikarya</taxon>
        <taxon>Ascomycota</taxon>
        <taxon>Pezizomycotina</taxon>
        <taxon>Dothideomycetes</taxon>
        <taxon>Pleosporomycetidae</taxon>
        <taxon>Mytilinidiales</taxon>
        <taxon>Mytilinidiaceae</taxon>
        <taxon>Mytilinidion</taxon>
    </lineage>
</organism>
<dbReference type="AlphaFoldDB" id="A0A6A6YSV2"/>
<reference evidence="2 4" key="1">
    <citation type="journal article" date="2020" name="Stud. Mycol.">
        <title>101 Dothideomycetes genomes: a test case for predicting lifestyles and emergence of pathogens.</title>
        <authorList>
            <person name="Haridas S."/>
            <person name="Albert R."/>
            <person name="Binder M."/>
            <person name="Bloem J."/>
            <person name="Labutti K."/>
            <person name="Salamov A."/>
            <person name="Andreopoulos B."/>
            <person name="Baker S."/>
            <person name="Barry K."/>
            <person name="Bills G."/>
            <person name="Bluhm B."/>
            <person name="Cannon C."/>
            <person name="Castanera R."/>
            <person name="Culley D."/>
            <person name="Daum C."/>
            <person name="Ezra D."/>
            <person name="Gonzalez J."/>
            <person name="Henrissat B."/>
            <person name="Kuo A."/>
            <person name="Liang C."/>
            <person name="Lipzen A."/>
            <person name="Lutzoni F."/>
            <person name="Magnuson J."/>
            <person name="Mondo S."/>
            <person name="Nolan M."/>
            <person name="Ohm R."/>
            <person name="Pangilinan J."/>
            <person name="Park H.-J."/>
            <person name="Ramirez L."/>
            <person name="Alfaro M."/>
            <person name="Sun H."/>
            <person name="Tritt A."/>
            <person name="Yoshinaga Y."/>
            <person name="Zwiers L.-H."/>
            <person name="Turgeon B."/>
            <person name="Goodwin S."/>
            <person name="Spatafora J."/>
            <person name="Crous P."/>
            <person name="Grigoriev I."/>
        </authorList>
    </citation>
    <scope>NUCLEOTIDE SEQUENCE</scope>
    <source>
        <strain evidence="2 4">CBS 304.34</strain>
    </source>
</reference>
<name>A0A6A6YSV2_9PEZI</name>
<dbReference type="OrthoDB" id="4898680at2759"/>
<feature type="region of interest" description="Disordered" evidence="1">
    <location>
        <begin position="83"/>
        <end position="106"/>
    </location>
</feature>
<dbReference type="EMBL" id="MU003697">
    <property type="protein sequence ID" value="KAF2812026.1"/>
    <property type="molecule type" value="Genomic_DNA"/>
</dbReference>
<evidence type="ECO:0000256" key="1">
    <source>
        <dbReference type="SAM" id="MobiDB-lite"/>
    </source>
</evidence>
<keyword evidence="3" id="KW-1185">Reference proteome</keyword>
<reference evidence="4" key="3">
    <citation type="submission" date="2025-04" db="UniProtKB">
        <authorList>
            <consortium name="RefSeq"/>
        </authorList>
    </citation>
    <scope>IDENTIFICATION</scope>
    <source>
        <strain evidence="4">CBS 304.34</strain>
    </source>
</reference>
<protein>
    <submittedName>
        <fullName evidence="2 4">Uncharacterized protein</fullName>
    </submittedName>
</protein>
<accession>A0A6A6YSV2</accession>
<gene>
    <name evidence="2 4" type="ORF">BDZ99DRAFT_517897</name>
</gene>